<protein>
    <submittedName>
        <fullName evidence="1">Uncharacterized protein</fullName>
    </submittedName>
</protein>
<dbReference type="Proteomes" id="UP000006727">
    <property type="component" value="Chromosome 11"/>
</dbReference>
<reference evidence="1 2" key="1">
    <citation type="journal article" date="2008" name="Science">
        <title>The Physcomitrella genome reveals evolutionary insights into the conquest of land by plants.</title>
        <authorList>
            <person name="Rensing S."/>
            <person name="Lang D."/>
            <person name="Zimmer A."/>
            <person name="Terry A."/>
            <person name="Salamov A."/>
            <person name="Shapiro H."/>
            <person name="Nishiyama T."/>
            <person name="Perroud P.-F."/>
            <person name="Lindquist E."/>
            <person name="Kamisugi Y."/>
            <person name="Tanahashi T."/>
            <person name="Sakakibara K."/>
            <person name="Fujita T."/>
            <person name="Oishi K."/>
            <person name="Shin-I T."/>
            <person name="Kuroki Y."/>
            <person name="Toyoda A."/>
            <person name="Suzuki Y."/>
            <person name="Hashimoto A."/>
            <person name="Yamaguchi K."/>
            <person name="Sugano A."/>
            <person name="Kohara Y."/>
            <person name="Fujiyama A."/>
            <person name="Anterola A."/>
            <person name="Aoki S."/>
            <person name="Ashton N."/>
            <person name="Barbazuk W.B."/>
            <person name="Barker E."/>
            <person name="Bennetzen J."/>
            <person name="Bezanilla M."/>
            <person name="Blankenship R."/>
            <person name="Cho S.H."/>
            <person name="Dutcher S."/>
            <person name="Estelle M."/>
            <person name="Fawcett J.A."/>
            <person name="Gundlach H."/>
            <person name="Hanada K."/>
            <person name="Heyl A."/>
            <person name="Hicks K.A."/>
            <person name="Hugh J."/>
            <person name="Lohr M."/>
            <person name="Mayer K."/>
            <person name="Melkozernov A."/>
            <person name="Murata T."/>
            <person name="Nelson D."/>
            <person name="Pils B."/>
            <person name="Prigge M."/>
            <person name="Reiss B."/>
            <person name="Renner T."/>
            <person name="Rombauts S."/>
            <person name="Rushton P."/>
            <person name="Sanderfoot A."/>
            <person name="Schween G."/>
            <person name="Shiu S.-H."/>
            <person name="Stueber K."/>
            <person name="Theodoulou F.L."/>
            <person name="Tu H."/>
            <person name="Van de Peer Y."/>
            <person name="Verrier P.J."/>
            <person name="Waters E."/>
            <person name="Wood A."/>
            <person name="Yang L."/>
            <person name="Cove D."/>
            <person name="Cuming A."/>
            <person name="Hasebe M."/>
            <person name="Lucas S."/>
            <person name="Mishler D.B."/>
            <person name="Reski R."/>
            <person name="Grigoriev I."/>
            <person name="Quatrano R.S."/>
            <person name="Boore J.L."/>
        </authorList>
    </citation>
    <scope>NUCLEOTIDE SEQUENCE [LARGE SCALE GENOMIC DNA]</scope>
    <source>
        <strain evidence="1 2">cv. Gransden 2004</strain>
    </source>
</reference>
<organism evidence="1 2">
    <name type="scientific">Physcomitrium patens</name>
    <name type="common">Spreading-leaved earth moss</name>
    <name type="synonym">Physcomitrella patens</name>
    <dbReference type="NCBI Taxonomy" id="3218"/>
    <lineage>
        <taxon>Eukaryota</taxon>
        <taxon>Viridiplantae</taxon>
        <taxon>Streptophyta</taxon>
        <taxon>Embryophyta</taxon>
        <taxon>Bryophyta</taxon>
        <taxon>Bryophytina</taxon>
        <taxon>Bryopsida</taxon>
        <taxon>Funariidae</taxon>
        <taxon>Funariales</taxon>
        <taxon>Funariaceae</taxon>
        <taxon>Physcomitrium</taxon>
    </lineage>
</organism>
<dbReference type="Gramene" id="Pp3c11_1400V3.1">
    <property type="protein sequence ID" value="Pp3c11_1400V3.1"/>
    <property type="gene ID" value="Pp3c11_1400"/>
</dbReference>
<reference evidence="1 2" key="2">
    <citation type="journal article" date="2018" name="Plant J.">
        <title>The Physcomitrella patens chromosome-scale assembly reveals moss genome structure and evolution.</title>
        <authorList>
            <person name="Lang D."/>
            <person name="Ullrich K.K."/>
            <person name="Murat F."/>
            <person name="Fuchs J."/>
            <person name="Jenkins J."/>
            <person name="Haas F.B."/>
            <person name="Piednoel M."/>
            <person name="Gundlach H."/>
            <person name="Van Bel M."/>
            <person name="Meyberg R."/>
            <person name="Vives C."/>
            <person name="Morata J."/>
            <person name="Symeonidi A."/>
            <person name="Hiss M."/>
            <person name="Muchero W."/>
            <person name="Kamisugi Y."/>
            <person name="Saleh O."/>
            <person name="Blanc G."/>
            <person name="Decker E.L."/>
            <person name="van Gessel N."/>
            <person name="Grimwood J."/>
            <person name="Hayes R.D."/>
            <person name="Graham S.W."/>
            <person name="Gunter L.E."/>
            <person name="McDaniel S.F."/>
            <person name="Hoernstein S.N.W."/>
            <person name="Larsson A."/>
            <person name="Li F.W."/>
            <person name="Perroud P.F."/>
            <person name="Phillips J."/>
            <person name="Ranjan P."/>
            <person name="Rokshar D.S."/>
            <person name="Rothfels C.J."/>
            <person name="Schneider L."/>
            <person name="Shu S."/>
            <person name="Stevenson D.W."/>
            <person name="Thummler F."/>
            <person name="Tillich M."/>
            <person name="Villarreal Aguilar J.C."/>
            <person name="Widiez T."/>
            <person name="Wong G.K."/>
            <person name="Wymore A."/>
            <person name="Zhang Y."/>
            <person name="Zimmer A.D."/>
            <person name="Quatrano R.S."/>
            <person name="Mayer K.F.X."/>
            <person name="Goodstein D."/>
            <person name="Casacuberta J.M."/>
            <person name="Vandepoele K."/>
            <person name="Reski R."/>
            <person name="Cuming A.C."/>
            <person name="Tuskan G.A."/>
            <person name="Maumus F."/>
            <person name="Salse J."/>
            <person name="Schmutz J."/>
            <person name="Rensing S.A."/>
        </authorList>
    </citation>
    <scope>NUCLEOTIDE SEQUENCE [LARGE SCALE GENOMIC DNA]</scope>
    <source>
        <strain evidence="1 2">cv. Gransden 2004</strain>
    </source>
</reference>
<proteinExistence type="predicted"/>
<dbReference type="InParanoid" id="A0A7I4A4S9"/>
<dbReference type="AlphaFoldDB" id="A0A7I4A4S9"/>
<reference evidence="1" key="3">
    <citation type="submission" date="2020-12" db="UniProtKB">
        <authorList>
            <consortium name="EnsemblPlants"/>
        </authorList>
    </citation>
    <scope>IDENTIFICATION</scope>
</reference>
<name>A0A7I4A4S9_PHYPA</name>
<dbReference type="EMBL" id="ABEU02000011">
    <property type="status" value="NOT_ANNOTATED_CDS"/>
    <property type="molecule type" value="Genomic_DNA"/>
</dbReference>
<evidence type="ECO:0000313" key="1">
    <source>
        <dbReference type="EnsemblPlants" id="Pp3c11_1400V3.2"/>
    </source>
</evidence>
<accession>A0A7I4A4S9</accession>
<keyword evidence="2" id="KW-1185">Reference proteome</keyword>
<sequence length="54" mass="5861">MQLSDKGLECGLVFGWNLGVFTEANGVVDGDVSRGWTGILRPWHLSSADQVELV</sequence>
<dbReference type="Gramene" id="Pp3c11_1400V3.2">
    <property type="protein sequence ID" value="Pp3c11_1400V3.2"/>
    <property type="gene ID" value="Pp3c11_1400"/>
</dbReference>
<dbReference type="EnsemblPlants" id="Pp3c11_1400V3.1">
    <property type="protein sequence ID" value="Pp3c11_1400V3.1"/>
    <property type="gene ID" value="Pp3c11_1400"/>
</dbReference>
<dbReference type="EnsemblPlants" id="Pp3c11_1400V3.2">
    <property type="protein sequence ID" value="Pp3c11_1400V3.2"/>
    <property type="gene ID" value="Pp3c11_1400"/>
</dbReference>
<evidence type="ECO:0000313" key="2">
    <source>
        <dbReference type="Proteomes" id="UP000006727"/>
    </source>
</evidence>